<evidence type="ECO:0000256" key="2">
    <source>
        <dbReference type="ARBA" id="ARBA00023163"/>
    </source>
</evidence>
<dbReference type="eggNOG" id="arCOG02271">
    <property type="taxonomic scope" value="Archaea"/>
</dbReference>
<dbReference type="Pfam" id="PF24279">
    <property type="entry name" value="HVO_2525_N"/>
    <property type="match status" value="1"/>
</dbReference>
<organism evidence="5 6">
    <name type="scientific">Natronococcus amylolyticus DSM 10524</name>
    <dbReference type="NCBI Taxonomy" id="1227497"/>
    <lineage>
        <taxon>Archaea</taxon>
        <taxon>Methanobacteriati</taxon>
        <taxon>Methanobacteriota</taxon>
        <taxon>Stenosarchaea group</taxon>
        <taxon>Halobacteria</taxon>
        <taxon>Halobacteriales</taxon>
        <taxon>Natrialbaceae</taxon>
        <taxon>Natronococcus</taxon>
    </lineage>
</organism>
<dbReference type="Pfam" id="PF04967">
    <property type="entry name" value="HTH_10"/>
    <property type="match status" value="1"/>
</dbReference>
<protein>
    <submittedName>
        <fullName evidence="5">DNA binding protein</fullName>
    </submittedName>
</protein>
<keyword evidence="2" id="KW-0804">Transcription</keyword>
<feature type="domain" description="HTH bat-type" evidence="3">
    <location>
        <begin position="105"/>
        <end position="156"/>
    </location>
</feature>
<evidence type="ECO:0000313" key="6">
    <source>
        <dbReference type="Proteomes" id="UP000011688"/>
    </source>
</evidence>
<proteinExistence type="predicted"/>
<dbReference type="PANTHER" id="PTHR34236:SF1">
    <property type="entry name" value="DIMETHYL SULFOXIDE REDUCTASE TRANSCRIPTIONAL ACTIVATOR"/>
    <property type="match status" value="1"/>
</dbReference>
<keyword evidence="1" id="KW-0805">Transcription regulation</keyword>
<keyword evidence="6" id="KW-1185">Reference proteome</keyword>
<gene>
    <name evidence="5" type="ORF">C491_15057</name>
</gene>
<dbReference type="Proteomes" id="UP000011688">
    <property type="component" value="Unassembled WGS sequence"/>
</dbReference>
<name>L9X3T3_9EURY</name>
<evidence type="ECO:0000259" key="4">
    <source>
        <dbReference type="Pfam" id="PF24279"/>
    </source>
</evidence>
<dbReference type="AlphaFoldDB" id="L9X3T3"/>
<evidence type="ECO:0000256" key="1">
    <source>
        <dbReference type="ARBA" id="ARBA00023015"/>
    </source>
</evidence>
<comment type="caution">
    <text evidence="5">The sequence shown here is derived from an EMBL/GenBank/DDBJ whole genome shotgun (WGS) entry which is preliminary data.</text>
</comment>
<dbReference type="EMBL" id="AOIB01000028">
    <property type="protein sequence ID" value="ELY56277.1"/>
    <property type="molecule type" value="Genomic_DNA"/>
</dbReference>
<feature type="domain" description="HVO-2525 N-terminal" evidence="4">
    <location>
        <begin position="1"/>
        <end position="72"/>
    </location>
</feature>
<reference evidence="5 6" key="1">
    <citation type="journal article" date="2014" name="PLoS Genet.">
        <title>Phylogenetically driven sequencing of extremely halophilic archaea reveals strategies for static and dynamic osmo-response.</title>
        <authorList>
            <person name="Becker E.A."/>
            <person name="Seitzer P.M."/>
            <person name="Tritt A."/>
            <person name="Larsen D."/>
            <person name="Krusor M."/>
            <person name="Yao A.I."/>
            <person name="Wu D."/>
            <person name="Madern D."/>
            <person name="Eisen J.A."/>
            <person name="Darling A.E."/>
            <person name="Facciotti M.T."/>
        </authorList>
    </citation>
    <scope>NUCLEOTIDE SEQUENCE [LARGE SCALE GENOMIC DNA]</scope>
    <source>
        <strain evidence="5 6">DSM 10524</strain>
    </source>
</reference>
<dbReference type="PANTHER" id="PTHR34236">
    <property type="entry name" value="DIMETHYL SULFOXIDE REDUCTASE TRANSCRIPTIONAL ACTIVATOR"/>
    <property type="match status" value="1"/>
</dbReference>
<evidence type="ECO:0000313" key="5">
    <source>
        <dbReference type="EMBL" id="ELY56277.1"/>
    </source>
</evidence>
<dbReference type="InterPro" id="IPR007050">
    <property type="entry name" value="HTH_bacterioopsin"/>
</dbReference>
<accession>L9X3T3</accession>
<evidence type="ECO:0000259" key="3">
    <source>
        <dbReference type="Pfam" id="PF04967"/>
    </source>
</evidence>
<dbReference type="InterPro" id="IPR056486">
    <property type="entry name" value="HVO_2525_N"/>
</dbReference>
<sequence>MSQYELLSVKSDRAILRNRVPETEAMKTIRSHGGYLTGPFEANNGSEVWNVGFDAAENAEEALSALEQNNEFAVESRDMISIDDFLDLVRNVGSAKQLLDSCRDLTAVERATMKQAYSRGYFRSPRDATLSTLADEFDVSCSAVSKNLRRGQDKLIGSAVEVFEDETE</sequence>